<dbReference type="AlphaFoldDB" id="A0A166DCH3"/>
<protein>
    <submittedName>
        <fullName evidence="1">Uncharacterized protein</fullName>
    </submittedName>
</protein>
<proteinExistence type="predicted"/>
<evidence type="ECO:0000313" key="1">
    <source>
        <dbReference type="EMBL" id="KZN05088.1"/>
    </source>
</evidence>
<name>A0A166DCH3_DAUCS</name>
<accession>A0A166DCH3</accession>
<dbReference type="EMBL" id="LNRQ01000002">
    <property type="protein sequence ID" value="KZN05088.1"/>
    <property type="molecule type" value="Genomic_DNA"/>
</dbReference>
<organism evidence="1">
    <name type="scientific">Daucus carota subsp. sativus</name>
    <name type="common">Carrot</name>
    <dbReference type="NCBI Taxonomy" id="79200"/>
    <lineage>
        <taxon>Eukaryota</taxon>
        <taxon>Viridiplantae</taxon>
        <taxon>Streptophyta</taxon>
        <taxon>Embryophyta</taxon>
        <taxon>Tracheophyta</taxon>
        <taxon>Spermatophyta</taxon>
        <taxon>Magnoliopsida</taxon>
        <taxon>eudicotyledons</taxon>
        <taxon>Gunneridae</taxon>
        <taxon>Pentapetalae</taxon>
        <taxon>asterids</taxon>
        <taxon>campanulids</taxon>
        <taxon>Apiales</taxon>
        <taxon>Apiaceae</taxon>
        <taxon>Apioideae</taxon>
        <taxon>Scandiceae</taxon>
        <taxon>Daucinae</taxon>
        <taxon>Daucus</taxon>
        <taxon>Daucus sect. Daucus</taxon>
    </lineage>
</organism>
<gene>
    <name evidence="1" type="ORF">DCAR_005925</name>
</gene>
<sequence>MNIIIKISSFHVYRGKLDNYQQLKYPKNSAGPTPGKTVLRIEKVKTRKVSGIFKLG</sequence>
<reference evidence="1" key="1">
    <citation type="journal article" date="2016" name="Nat. Genet.">
        <title>A high-quality carrot genome assembly provides new insights into carotenoid accumulation and asterid genome evolution.</title>
        <authorList>
            <person name="Iorizzo M."/>
            <person name="Ellison S."/>
            <person name="Senalik D."/>
            <person name="Zeng P."/>
            <person name="Satapoomin P."/>
            <person name="Huang J."/>
            <person name="Bowman M."/>
            <person name="Iovene M."/>
            <person name="Sanseverino W."/>
            <person name="Cavagnaro P."/>
            <person name="Yildiz M."/>
            <person name="Macko-Podgorni A."/>
            <person name="Moranska E."/>
            <person name="Grzebelus E."/>
            <person name="Grzebelus D."/>
            <person name="Ashrafi H."/>
            <person name="Zheng Z."/>
            <person name="Cheng S."/>
            <person name="Spooner D."/>
            <person name="Van Deynze A."/>
            <person name="Simon P."/>
        </authorList>
    </citation>
    <scope>NUCLEOTIDE SEQUENCE [LARGE SCALE GENOMIC DNA]</scope>
    <source>
        <tissue evidence="1">Leaf</tissue>
    </source>
</reference>
<comment type="caution">
    <text evidence="1">The sequence shown here is derived from an EMBL/GenBank/DDBJ whole genome shotgun (WGS) entry which is preliminary data.</text>
</comment>
<dbReference type="Gramene" id="KZN05088">
    <property type="protein sequence ID" value="KZN05088"/>
    <property type="gene ID" value="DCAR_005925"/>
</dbReference>